<dbReference type="AlphaFoldDB" id="A0A0N4XW20"/>
<dbReference type="EMBL" id="UYSL01019853">
    <property type="protein sequence ID" value="VDL70636.1"/>
    <property type="molecule type" value="Genomic_DNA"/>
</dbReference>
<dbReference type="GO" id="GO:0006303">
    <property type="term" value="P:double-strand break repair via nonhomologous end joining"/>
    <property type="evidence" value="ECO:0007669"/>
    <property type="project" value="TreeGrafter"/>
</dbReference>
<dbReference type="GO" id="GO:0000014">
    <property type="term" value="F:single-stranded DNA endodeoxyribonuclease activity"/>
    <property type="evidence" value="ECO:0007669"/>
    <property type="project" value="TreeGrafter"/>
</dbReference>
<feature type="domain" description="Mos1 transposase HTH" evidence="1">
    <location>
        <begin position="1"/>
        <end position="43"/>
    </location>
</feature>
<dbReference type="Pfam" id="PF17906">
    <property type="entry name" value="HTH_48"/>
    <property type="match status" value="1"/>
</dbReference>
<dbReference type="STRING" id="27835.A0A0N4XW20"/>
<dbReference type="GO" id="GO:0044547">
    <property type="term" value="F:DNA topoisomerase binding"/>
    <property type="evidence" value="ECO:0007669"/>
    <property type="project" value="TreeGrafter"/>
</dbReference>
<dbReference type="PANTHER" id="PTHR46060">
    <property type="entry name" value="MARINER MOS1 TRANSPOSASE-LIKE PROTEIN"/>
    <property type="match status" value="1"/>
</dbReference>
<dbReference type="InterPro" id="IPR052709">
    <property type="entry name" value="Transposase-MT_Hybrid"/>
</dbReference>
<dbReference type="GO" id="GO:0046975">
    <property type="term" value="F:histone H3K36 methyltransferase activity"/>
    <property type="evidence" value="ECO:0007669"/>
    <property type="project" value="TreeGrafter"/>
</dbReference>
<organism evidence="4">
    <name type="scientific">Nippostrongylus brasiliensis</name>
    <name type="common">Rat hookworm</name>
    <dbReference type="NCBI Taxonomy" id="27835"/>
    <lineage>
        <taxon>Eukaryota</taxon>
        <taxon>Metazoa</taxon>
        <taxon>Ecdysozoa</taxon>
        <taxon>Nematoda</taxon>
        <taxon>Chromadorea</taxon>
        <taxon>Rhabditida</taxon>
        <taxon>Rhabditina</taxon>
        <taxon>Rhabditomorpha</taxon>
        <taxon>Strongyloidea</taxon>
        <taxon>Heligmosomidae</taxon>
        <taxon>Nippostrongylus</taxon>
    </lineage>
</organism>
<evidence type="ECO:0000259" key="1">
    <source>
        <dbReference type="Pfam" id="PF17906"/>
    </source>
</evidence>
<dbReference type="GO" id="GO:0042800">
    <property type="term" value="F:histone H3K4 methyltransferase activity"/>
    <property type="evidence" value="ECO:0007669"/>
    <property type="project" value="TreeGrafter"/>
</dbReference>
<dbReference type="WBParaSite" id="NBR_0000704601-mRNA-1">
    <property type="protein sequence ID" value="NBR_0000704601-mRNA-1"/>
    <property type="gene ID" value="NBR_0000704601"/>
</dbReference>
<keyword evidence="3" id="KW-1185">Reference proteome</keyword>
<accession>A0A0N4XW20</accession>
<dbReference type="GO" id="GO:0005634">
    <property type="term" value="C:nucleus"/>
    <property type="evidence" value="ECO:0007669"/>
    <property type="project" value="TreeGrafter"/>
</dbReference>
<dbReference type="GO" id="GO:0035861">
    <property type="term" value="C:site of double-strand break"/>
    <property type="evidence" value="ECO:0007669"/>
    <property type="project" value="TreeGrafter"/>
</dbReference>
<name>A0A0N4XW20_NIPBR</name>
<reference evidence="4" key="1">
    <citation type="submission" date="2017-02" db="UniProtKB">
        <authorList>
            <consortium name="WormBaseParasite"/>
        </authorList>
    </citation>
    <scope>IDENTIFICATION</scope>
</reference>
<dbReference type="PANTHER" id="PTHR46060:SF2">
    <property type="entry name" value="HISTONE-LYSINE N-METHYLTRANSFERASE SETMAR"/>
    <property type="match status" value="1"/>
</dbReference>
<dbReference type="Gene3D" id="1.10.10.1450">
    <property type="match status" value="1"/>
</dbReference>
<protein>
    <submittedName>
        <fullName evidence="4">HTH_48 domain-containing protein</fullName>
    </submittedName>
</protein>
<dbReference type="InterPro" id="IPR041426">
    <property type="entry name" value="Mos1_HTH"/>
</dbReference>
<evidence type="ECO:0000313" key="2">
    <source>
        <dbReference type="EMBL" id="VDL70636.1"/>
    </source>
</evidence>
<proteinExistence type="predicted"/>
<dbReference type="GO" id="GO:0015074">
    <property type="term" value="P:DNA integration"/>
    <property type="evidence" value="ECO:0007669"/>
    <property type="project" value="TreeGrafter"/>
</dbReference>
<dbReference type="GO" id="GO:0003690">
    <property type="term" value="F:double-stranded DNA binding"/>
    <property type="evidence" value="ECO:0007669"/>
    <property type="project" value="TreeGrafter"/>
</dbReference>
<gene>
    <name evidence="2" type="ORF">NBR_LOCUS7047</name>
</gene>
<dbReference type="Proteomes" id="UP000271162">
    <property type="component" value="Unassembled WGS sequence"/>
</dbReference>
<reference evidence="2 3" key="2">
    <citation type="submission" date="2018-11" db="EMBL/GenBank/DDBJ databases">
        <authorList>
            <consortium name="Pathogen Informatics"/>
        </authorList>
    </citation>
    <scope>NUCLEOTIDE SEQUENCE [LARGE SCALE GENOMIC DNA]</scope>
</reference>
<dbReference type="GO" id="GO:0044774">
    <property type="term" value="P:mitotic DNA integrity checkpoint signaling"/>
    <property type="evidence" value="ECO:0007669"/>
    <property type="project" value="TreeGrafter"/>
</dbReference>
<dbReference type="GO" id="GO:0000729">
    <property type="term" value="P:DNA double-strand break processing"/>
    <property type="evidence" value="ECO:0007669"/>
    <property type="project" value="TreeGrafter"/>
</dbReference>
<evidence type="ECO:0000313" key="4">
    <source>
        <dbReference type="WBParaSite" id="NBR_0000704601-mRNA-1"/>
    </source>
</evidence>
<sequence length="77" mass="8588">MLYEFKLEHSAAEAARNIDTAFGMESPTERTVRLWFRTFTSGDFNIEDKTKPGLRTSLDDGILRAAVTSKPDTMSGS</sequence>
<dbReference type="GO" id="GO:0003697">
    <property type="term" value="F:single-stranded DNA binding"/>
    <property type="evidence" value="ECO:0007669"/>
    <property type="project" value="TreeGrafter"/>
</dbReference>
<evidence type="ECO:0000313" key="3">
    <source>
        <dbReference type="Proteomes" id="UP000271162"/>
    </source>
</evidence>
<dbReference type="OMA" id="ANINTAW"/>
<dbReference type="GO" id="GO:0031297">
    <property type="term" value="P:replication fork processing"/>
    <property type="evidence" value="ECO:0007669"/>
    <property type="project" value="TreeGrafter"/>
</dbReference>
<dbReference type="GO" id="GO:0000793">
    <property type="term" value="C:condensed chromosome"/>
    <property type="evidence" value="ECO:0007669"/>
    <property type="project" value="TreeGrafter"/>
</dbReference>